<dbReference type="InterPro" id="IPR036662">
    <property type="entry name" value="PTS_EIIA_man-typ_sf"/>
</dbReference>
<feature type="domain" description="PTS EIIA type-2" evidence="5">
    <location>
        <begin position="848"/>
        <end position="987"/>
    </location>
</feature>
<dbReference type="CDD" id="cd00009">
    <property type="entry name" value="AAA"/>
    <property type="match status" value="1"/>
</dbReference>
<dbReference type="SUPFAM" id="SSF63520">
    <property type="entry name" value="PTS-regulatory domain, PRD"/>
    <property type="match status" value="1"/>
</dbReference>
<dbReference type="GO" id="GO:0006355">
    <property type="term" value="P:regulation of DNA-templated transcription"/>
    <property type="evidence" value="ECO:0007669"/>
    <property type="project" value="InterPro"/>
</dbReference>
<dbReference type="InterPro" id="IPR002078">
    <property type="entry name" value="Sigma_54_int"/>
</dbReference>
<evidence type="ECO:0000313" key="7">
    <source>
        <dbReference type="EMBL" id="RNB88665.1"/>
    </source>
</evidence>
<dbReference type="PANTHER" id="PTHR32071:SF38">
    <property type="entry name" value="PSP OPERON TRANSCRIPTIONAL ACTIVATOR"/>
    <property type="match status" value="1"/>
</dbReference>
<dbReference type="InterPro" id="IPR002178">
    <property type="entry name" value="PTS_EIIA_type-2_dom"/>
</dbReference>
<dbReference type="Pfam" id="PF03610">
    <property type="entry name" value="EIIA-man"/>
    <property type="match status" value="1"/>
</dbReference>
<keyword evidence="8" id="KW-1185">Reference proteome</keyword>
<dbReference type="Gene3D" id="3.40.50.300">
    <property type="entry name" value="P-loop containing nucleotide triphosphate hydrolases"/>
    <property type="match status" value="1"/>
</dbReference>
<organism evidence="7 8">
    <name type="scientific">Brevibacillus nitrificans</name>
    <dbReference type="NCBI Taxonomy" id="651560"/>
    <lineage>
        <taxon>Bacteria</taxon>
        <taxon>Bacillati</taxon>
        <taxon>Bacillota</taxon>
        <taxon>Bacilli</taxon>
        <taxon>Bacillales</taxon>
        <taxon>Paenibacillaceae</taxon>
        <taxon>Brevibacillus</taxon>
    </lineage>
</organism>
<dbReference type="GO" id="GO:0005524">
    <property type="term" value="F:ATP binding"/>
    <property type="evidence" value="ECO:0007669"/>
    <property type="project" value="UniProtKB-KW"/>
</dbReference>
<accession>A0A3M8DMJ8</accession>
<dbReference type="Gene3D" id="1.10.1790.10">
    <property type="entry name" value="PRD domain"/>
    <property type="match status" value="1"/>
</dbReference>
<evidence type="ECO:0000256" key="1">
    <source>
        <dbReference type="ARBA" id="ARBA00022679"/>
    </source>
</evidence>
<comment type="caution">
    <text evidence="7">The sequence shown here is derived from an EMBL/GenBank/DDBJ whole genome shotgun (WGS) entry which is preliminary data.</text>
</comment>
<keyword evidence="3" id="KW-0067">ATP-binding</keyword>
<dbReference type="Gene3D" id="3.40.930.10">
    <property type="entry name" value="Mannitol-specific EII, Chain A"/>
    <property type="match status" value="1"/>
</dbReference>
<proteinExistence type="predicted"/>
<dbReference type="InterPro" id="IPR004701">
    <property type="entry name" value="PTS_EIIA_man-typ"/>
</dbReference>
<gene>
    <name evidence="7" type="ORF">EDM59_06025</name>
</gene>
<dbReference type="EMBL" id="RHHU01000003">
    <property type="protein sequence ID" value="RNB88665.1"/>
    <property type="molecule type" value="Genomic_DNA"/>
</dbReference>
<dbReference type="GO" id="GO:0009401">
    <property type="term" value="P:phosphoenolpyruvate-dependent sugar phosphotransferase system"/>
    <property type="evidence" value="ECO:0007669"/>
    <property type="project" value="InterPro"/>
</dbReference>
<dbReference type="SUPFAM" id="SSF55804">
    <property type="entry name" value="Phoshotransferase/anion transport protein"/>
    <property type="match status" value="1"/>
</dbReference>
<protein>
    <submittedName>
        <fullName evidence="7">AAA family ATPase</fullName>
    </submittedName>
</protein>
<dbReference type="Pfam" id="PF00158">
    <property type="entry name" value="Sigma54_activat"/>
    <property type="match status" value="1"/>
</dbReference>
<dbReference type="PROSITE" id="PS00676">
    <property type="entry name" value="SIGMA54_INTERACT_2"/>
    <property type="match status" value="1"/>
</dbReference>
<feature type="domain" description="Sigma-54 factor interaction" evidence="4">
    <location>
        <begin position="146"/>
        <end position="380"/>
    </location>
</feature>
<dbReference type="InterPro" id="IPR016152">
    <property type="entry name" value="PTrfase/Anion_transptr"/>
</dbReference>
<dbReference type="InterPro" id="IPR003593">
    <property type="entry name" value="AAA+_ATPase"/>
</dbReference>
<dbReference type="InterPro" id="IPR011608">
    <property type="entry name" value="PRD"/>
</dbReference>
<dbReference type="GO" id="GO:0016020">
    <property type="term" value="C:membrane"/>
    <property type="evidence" value="ECO:0007669"/>
    <property type="project" value="InterPro"/>
</dbReference>
<evidence type="ECO:0000259" key="5">
    <source>
        <dbReference type="PROSITE" id="PS51094"/>
    </source>
</evidence>
<feature type="domain" description="PTS EIIA type-4" evidence="6">
    <location>
        <begin position="605"/>
        <end position="739"/>
    </location>
</feature>
<sequence>MRVLTIGTNVACNRLWGDGMEERIRHIIEYEDKKAPLTDEQIARQLGVRRDEVTLLRHKLQIPDSRKRRQPLLLKEMEHLLKQTPSMPSRELTSRLNEMGYEVSRFMVHQLRGKMEAFSEEDTPKTEERTRQKARKASQAVTFASLIGAKGTLKAAIQQAQAAALYPPNGLHTLFFGASGVGKSRMAEAMYHFAIEQQVMKRNAPFIIFNCADYAKNPQLLLSQLFGYVKGAFTGAQQDKLGLVDQADGGILFLDEIHRLPPEGQENLFYLIDKGVYRRLGEVQFQQKATILIVGATTESPESSLLLTLRRRIPMTIELPSLSEWTQQERLSLILHFLNEETDRIGKEVVVQKEVIASLMMYECPANMGQLHSDIRVLLAKAFLKTIHQEEKSVVQVDRYDLPMHVVSQQQSNGLAPELPMLKKDQFLFIPGQRSDLGSELCEDSAQHLYNWVVERYRNLKNQGQSEELIELIVNKELDTRLEPAAGEHEKRALRLQQLVKLVGDQVVSAVEQMLWIAERHMTLDYQRISYALAIHLHGLLDRWPDPKTRELPLESDCESMEYKVALEMAKVVQTIWGITLPDAEVALLEMYLKQCSVFTEPKPMIGVVVTSYGQVAKSMVEVAARLFERKHALAVELYWNDDLSSAIERISASIRQVDQGEGVILLADMGSNLLSEAEWEMRTGVRVQVLPNVTTTLVIEVMRKCLYSSESMSQIVNRLRTMPTNALPSVYTTNSKPVAIVTICLTGEGAAKRLDMLLKEKLEATEEQVTILQASSLSIRKLYKEWLEKYHIFAVVGTVNPMLDGIPFISIKEIVDETGISFIKRLLLVANGTLSPSLPPHSYGLRELWHPELIWNCAEPASKERVIDTLASLLREKGFVEHDFVQKVWERERMGNTCLLGVAIPHADTLQTIRPGIAVARLAYPVEWEPGQFVQYVYMLAITEHCQLAVEELYSFLSERLEANQSPDLQALLENGETSGRILYGKTSNDFE</sequence>
<evidence type="ECO:0000259" key="6">
    <source>
        <dbReference type="PROSITE" id="PS51096"/>
    </source>
</evidence>
<evidence type="ECO:0000313" key="8">
    <source>
        <dbReference type="Proteomes" id="UP000269573"/>
    </source>
</evidence>
<name>A0A3M8DMJ8_9BACL</name>
<dbReference type="SUPFAM" id="SSF52540">
    <property type="entry name" value="P-loop containing nucleoside triphosphate hydrolases"/>
    <property type="match status" value="1"/>
</dbReference>
<dbReference type="PANTHER" id="PTHR32071">
    <property type="entry name" value="TRANSCRIPTIONAL REGULATORY PROTEIN"/>
    <property type="match status" value="1"/>
</dbReference>
<dbReference type="SUPFAM" id="SSF53062">
    <property type="entry name" value="PTS system fructose IIA component-like"/>
    <property type="match status" value="1"/>
</dbReference>
<evidence type="ECO:0000259" key="4">
    <source>
        <dbReference type="PROSITE" id="PS50045"/>
    </source>
</evidence>
<dbReference type="PROSITE" id="PS51096">
    <property type="entry name" value="PTS_EIIA_TYPE_4"/>
    <property type="match status" value="1"/>
</dbReference>
<dbReference type="AlphaFoldDB" id="A0A3M8DMJ8"/>
<evidence type="ECO:0000256" key="2">
    <source>
        <dbReference type="ARBA" id="ARBA00022741"/>
    </source>
</evidence>
<evidence type="ECO:0000256" key="3">
    <source>
        <dbReference type="ARBA" id="ARBA00022840"/>
    </source>
</evidence>
<dbReference type="Pfam" id="PF00359">
    <property type="entry name" value="PTS_EIIA_2"/>
    <property type="match status" value="1"/>
</dbReference>
<dbReference type="InterPro" id="IPR027417">
    <property type="entry name" value="P-loop_NTPase"/>
</dbReference>
<dbReference type="GO" id="GO:0016740">
    <property type="term" value="F:transferase activity"/>
    <property type="evidence" value="ECO:0007669"/>
    <property type="project" value="UniProtKB-KW"/>
</dbReference>
<dbReference type="PROSITE" id="PS50045">
    <property type="entry name" value="SIGMA54_INTERACT_4"/>
    <property type="match status" value="1"/>
</dbReference>
<keyword evidence="1" id="KW-0808">Transferase</keyword>
<keyword evidence="2" id="KW-0547">Nucleotide-binding</keyword>
<dbReference type="Gene3D" id="1.10.10.60">
    <property type="entry name" value="Homeodomain-like"/>
    <property type="match status" value="1"/>
</dbReference>
<dbReference type="SMART" id="SM00382">
    <property type="entry name" value="AAA"/>
    <property type="match status" value="1"/>
</dbReference>
<dbReference type="Proteomes" id="UP000269573">
    <property type="component" value="Unassembled WGS sequence"/>
</dbReference>
<dbReference type="InterPro" id="IPR025943">
    <property type="entry name" value="Sigma_54_int_dom_ATP-bd_2"/>
</dbReference>
<dbReference type="Pfam" id="PF00874">
    <property type="entry name" value="PRD"/>
    <property type="match status" value="1"/>
</dbReference>
<reference evidence="7 8" key="1">
    <citation type="submission" date="2018-10" db="EMBL/GenBank/DDBJ databases">
        <title>Phylogenomics of Brevibacillus.</title>
        <authorList>
            <person name="Dunlap C."/>
        </authorList>
    </citation>
    <scope>NUCLEOTIDE SEQUENCE [LARGE SCALE GENOMIC DNA]</scope>
    <source>
        <strain evidence="7 8">JCM 15774</strain>
    </source>
</reference>
<dbReference type="CDD" id="cd00211">
    <property type="entry name" value="PTS_IIA_fru"/>
    <property type="match status" value="1"/>
</dbReference>
<dbReference type="PROSITE" id="PS51094">
    <property type="entry name" value="PTS_EIIA_TYPE_2"/>
    <property type="match status" value="1"/>
</dbReference>
<dbReference type="Gene3D" id="3.40.50.510">
    <property type="entry name" value="Phosphotransferase system, mannose-type IIA component"/>
    <property type="match status" value="1"/>
</dbReference>
<dbReference type="InterPro" id="IPR036634">
    <property type="entry name" value="PRD_sf"/>
</dbReference>